<feature type="compositionally biased region" description="Basic and acidic residues" evidence="1">
    <location>
        <begin position="85"/>
        <end position="98"/>
    </location>
</feature>
<evidence type="ECO:0000313" key="3">
    <source>
        <dbReference type="Proteomes" id="UP001064489"/>
    </source>
</evidence>
<dbReference type="Proteomes" id="UP001064489">
    <property type="component" value="Chromosome 2"/>
</dbReference>
<comment type="caution">
    <text evidence="2">The sequence shown here is derived from an EMBL/GenBank/DDBJ whole genome shotgun (WGS) entry which is preliminary data.</text>
</comment>
<evidence type="ECO:0000313" key="2">
    <source>
        <dbReference type="EMBL" id="KAI9162401.1"/>
    </source>
</evidence>
<dbReference type="EMBL" id="JAJSOW010000106">
    <property type="protein sequence ID" value="KAI9162401.1"/>
    <property type="molecule type" value="Genomic_DNA"/>
</dbReference>
<protein>
    <submittedName>
        <fullName evidence="2">Uncharacterized protein</fullName>
    </submittedName>
</protein>
<evidence type="ECO:0000256" key="1">
    <source>
        <dbReference type="SAM" id="MobiDB-lite"/>
    </source>
</evidence>
<keyword evidence="3" id="KW-1185">Reference proteome</keyword>
<dbReference type="AlphaFoldDB" id="A0AAD5NKL2"/>
<proteinExistence type="predicted"/>
<organism evidence="2 3">
    <name type="scientific">Acer negundo</name>
    <name type="common">Box elder</name>
    <dbReference type="NCBI Taxonomy" id="4023"/>
    <lineage>
        <taxon>Eukaryota</taxon>
        <taxon>Viridiplantae</taxon>
        <taxon>Streptophyta</taxon>
        <taxon>Embryophyta</taxon>
        <taxon>Tracheophyta</taxon>
        <taxon>Spermatophyta</taxon>
        <taxon>Magnoliopsida</taxon>
        <taxon>eudicotyledons</taxon>
        <taxon>Gunneridae</taxon>
        <taxon>Pentapetalae</taxon>
        <taxon>rosids</taxon>
        <taxon>malvids</taxon>
        <taxon>Sapindales</taxon>
        <taxon>Sapindaceae</taxon>
        <taxon>Hippocastanoideae</taxon>
        <taxon>Acereae</taxon>
        <taxon>Acer</taxon>
    </lineage>
</organism>
<name>A0AAD5NKL2_ACENE</name>
<sequence length="281" mass="31874">MGEKREGVEDTLVENMVLSPSNVSVRKWRKAARKGQSSNTMVGITSHMKKIIEACYIAKKKNREGNPSPNGRGQKGKGLRKKSPTRKEGSGAKRKLMLRERDDGISEKKFKSAKYFKDEDFLSVKLKPGASHVWRSIVWGRELLLKGIKGKVGDGKSIKAFVDPWIPRPTSFLLVTTTGNNNSLVADFLLDDGMGWEIRKLDQIFLNIDRDAILFILLSLRSLADKILWHYDKKGTYKVKSVYKVALQESVSEACLDPSIPQRWWSKLWSLNIPPKVKNFV</sequence>
<feature type="compositionally biased region" description="Basic residues" evidence="1">
    <location>
        <begin position="74"/>
        <end position="84"/>
    </location>
</feature>
<reference evidence="2" key="2">
    <citation type="submission" date="2023-02" db="EMBL/GenBank/DDBJ databases">
        <authorList>
            <person name="Swenson N.G."/>
            <person name="Wegrzyn J.L."/>
            <person name="Mcevoy S.L."/>
        </authorList>
    </citation>
    <scope>NUCLEOTIDE SEQUENCE</scope>
    <source>
        <strain evidence="2">91603</strain>
        <tissue evidence="2">Leaf</tissue>
    </source>
</reference>
<gene>
    <name evidence="2" type="ORF">LWI28_026934</name>
</gene>
<feature type="region of interest" description="Disordered" evidence="1">
    <location>
        <begin position="60"/>
        <end position="98"/>
    </location>
</feature>
<accession>A0AAD5NKL2</accession>
<reference evidence="2" key="1">
    <citation type="journal article" date="2022" name="Plant J.">
        <title>Strategies of tolerance reflected in two North American maple genomes.</title>
        <authorList>
            <person name="McEvoy S.L."/>
            <person name="Sezen U.U."/>
            <person name="Trouern-Trend A."/>
            <person name="McMahon S.M."/>
            <person name="Schaberg P.G."/>
            <person name="Yang J."/>
            <person name="Wegrzyn J.L."/>
            <person name="Swenson N.G."/>
        </authorList>
    </citation>
    <scope>NUCLEOTIDE SEQUENCE</scope>
    <source>
        <strain evidence="2">91603</strain>
    </source>
</reference>